<dbReference type="AlphaFoldDB" id="A0A8J2K3L5"/>
<feature type="chain" id="PRO_5035231495" description="Chitin-binding type-2 domain-containing protein" evidence="1">
    <location>
        <begin position="23"/>
        <end position="262"/>
    </location>
</feature>
<evidence type="ECO:0000313" key="4">
    <source>
        <dbReference type="Proteomes" id="UP000708208"/>
    </source>
</evidence>
<dbReference type="GO" id="GO:0008061">
    <property type="term" value="F:chitin binding"/>
    <property type="evidence" value="ECO:0007669"/>
    <property type="project" value="InterPro"/>
</dbReference>
<dbReference type="OrthoDB" id="6021959at2759"/>
<accession>A0A8J2K3L5</accession>
<dbReference type="SMART" id="SM00494">
    <property type="entry name" value="ChtBD2"/>
    <property type="match status" value="2"/>
</dbReference>
<dbReference type="Proteomes" id="UP000708208">
    <property type="component" value="Unassembled WGS sequence"/>
</dbReference>
<proteinExistence type="predicted"/>
<dbReference type="PROSITE" id="PS50940">
    <property type="entry name" value="CHIT_BIND_II"/>
    <property type="match status" value="1"/>
</dbReference>
<keyword evidence="1" id="KW-0732">Signal</keyword>
<feature type="domain" description="Chitin-binding type-2" evidence="2">
    <location>
        <begin position="38"/>
        <end position="106"/>
    </location>
</feature>
<name>A0A8J2K3L5_9HEXA</name>
<evidence type="ECO:0000259" key="2">
    <source>
        <dbReference type="PROSITE" id="PS50940"/>
    </source>
</evidence>
<evidence type="ECO:0000313" key="3">
    <source>
        <dbReference type="EMBL" id="CAG7719289.1"/>
    </source>
</evidence>
<dbReference type="InterPro" id="IPR002557">
    <property type="entry name" value="Chitin-bd_dom"/>
</dbReference>
<dbReference type="Pfam" id="PF01607">
    <property type="entry name" value="CBM_14"/>
    <property type="match status" value="2"/>
</dbReference>
<evidence type="ECO:0000256" key="1">
    <source>
        <dbReference type="SAM" id="SignalP"/>
    </source>
</evidence>
<protein>
    <recommendedName>
        <fullName evidence="2">Chitin-binding type-2 domain-containing protein</fullName>
    </recommendedName>
</protein>
<keyword evidence="4" id="KW-1185">Reference proteome</keyword>
<feature type="signal peptide" evidence="1">
    <location>
        <begin position="1"/>
        <end position="22"/>
    </location>
</feature>
<dbReference type="EMBL" id="CAJVCH010060195">
    <property type="protein sequence ID" value="CAG7719289.1"/>
    <property type="molecule type" value="Genomic_DNA"/>
</dbReference>
<comment type="caution">
    <text evidence="3">The sequence shown here is derived from an EMBL/GenBank/DDBJ whole genome shotgun (WGS) entry which is preliminary data.</text>
</comment>
<gene>
    <name evidence="3" type="ORF">AFUS01_LOCUS8622</name>
</gene>
<sequence>MGPLKLHCTLALLGVIVGLATGKSTQKEWYASGVLITNYDCTGKADGNYPLPSDCNSYIACVDQSKAYKLSCGSSNAGSLLHYVPDSGPDPETSKCATPEEANCVLIVDIPLNTTTPAPPTAPPPSECQPNQCKQAGDCDSYWVCSEGIWKPQQCGSNLFWNPNVNNGFGGSCDYFGNLNQAQQDIYIHNPECIPPCEWWQNEGEKCTGVFHFREPFKANHPLDAEARESTLSCPTGGPGLEPLIWNQVTLTCSHKSTVAGC</sequence>
<organism evidence="3 4">
    <name type="scientific">Allacma fusca</name>
    <dbReference type="NCBI Taxonomy" id="39272"/>
    <lineage>
        <taxon>Eukaryota</taxon>
        <taxon>Metazoa</taxon>
        <taxon>Ecdysozoa</taxon>
        <taxon>Arthropoda</taxon>
        <taxon>Hexapoda</taxon>
        <taxon>Collembola</taxon>
        <taxon>Symphypleona</taxon>
        <taxon>Sminthuridae</taxon>
        <taxon>Allacma</taxon>
    </lineage>
</organism>
<reference evidence="3" key="1">
    <citation type="submission" date="2021-06" db="EMBL/GenBank/DDBJ databases">
        <authorList>
            <person name="Hodson N. C."/>
            <person name="Mongue J. A."/>
            <person name="Jaron S. K."/>
        </authorList>
    </citation>
    <scope>NUCLEOTIDE SEQUENCE</scope>
</reference>
<dbReference type="GO" id="GO:0005576">
    <property type="term" value="C:extracellular region"/>
    <property type="evidence" value="ECO:0007669"/>
    <property type="project" value="InterPro"/>
</dbReference>